<dbReference type="EMBL" id="JAMXQV010000036">
    <property type="protein sequence ID" value="MCR6489779.1"/>
    <property type="molecule type" value="Genomic_DNA"/>
</dbReference>
<comment type="caution">
    <text evidence="2">The sequence shown here is derived from an EMBL/GenBank/DDBJ whole genome shotgun (WGS) entry which is preliminary data.</text>
</comment>
<evidence type="ECO:0000313" key="3">
    <source>
        <dbReference type="Proteomes" id="UP001144096"/>
    </source>
</evidence>
<name>A0A9X2NJ97_9PSEU</name>
<evidence type="ECO:0000259" key="1">
    <source>
        <dbReference type="Pfam" id="PF03861"/>
    </source>
</evidence>
<gene>
    <name evidence="2" type="ORF">M8542_43905</name>
</gene>
<sequence>MARQGIGAGEAFALLRGTSQDLNVKPATSLAASHIDIEGR</sequence>
<protein>
    <submittedName>
        <fullName evidence="2">ANTAR domain-containing protein</fullName>
    </submittedName>
</protein>
<keyword evidence="3" id="KW-1185">Reference proteome</keyword>
<dbReference type="GO" id="GO:0003723">
    <property type="term" value="F:RNA binding"/>
    <property type="evidence" value="ECO:0007669"/>
    <property type="project" value="InterPro"/>
</dbReference>
<organism evidence="2 3">
    <name type="scientific">Amycolatopsis iheyensis</name>
    <dbReference type="NCBI Taxonomy" id="2945988"/>
    <lineage>
        <taxon>Bacteria</taxon>
        <taxon>Bacillati</taxon>
        <taxon>Actinomycetota</taxon>
        <taxon>Actinomycetes</taxon>
        <taxon>Pseudonocardiales</taxon>
        <taxon>Pseudonocardiaceae</taxon>
        <taxon>Amycolatopsis</taxon>
    </lineage>
</organism>
<dbReference type="Proteomes" id="UP001144096">
    <property type="component" value="Unassembled WGS sequence"/>
</dbReference>
<feature type="domain" description="ANTAR" evidence="1">
    <location>
        <begin position="1"/>
        <end position="27"/>
    </location>
</feature>
<dbReference type="Gene3D" id="1.10.10.10">
    <property type="entry name" value="Winged helix-like DNA-binding domain superfamily/Winged helix DNA-binding domain"/>
    <property type="match status" value="1"/>
</dbReference>
<dbReference type="InterPro" id="IPR005561">
    <property type="entry name" value="ANTAR"/>
</dbReference>
<evidence type="ECO:0000313" key="2">
    <source>
        <dbReference type="EMBL" id="MCR6489779.1"/>
    </source>
</evidence>
<accession>A0A9X2NJ97</accession>
<reference evidence="2" key="1">
    <citation type="submission" date="2022-06" db="EMBL/GenBank/DDBJ databases">
        <title>Amycolatopsis iheyaensis sp. nov., a new species of the genus Amycolatopsis isolated from soil in Iheya island, Japan.</title>
        <authorList>
            <person name="Ngamcharungchit C."/>
            <person name="Kanto H."/>
            <person name="Take A."/>
            <person name="Intra B."/>
            <person name="Matsumoto A."/>
            <person name="Panbangred W."/>
            <person name="Inahashi Y."/>
        </authorList>
    </citation>
    <scope>NUCLEOTIDE SEQUENCE</scope>
    <source>
        <strain evidence="2">OK19-0408</strain>
    </source>
</reference>
<proteinExistence type="predicted"/>
<dbReference type="AlphaFoldDB" id="A0A9X2NJ97"/>
<dbReference type="RefSeq" id="WP_257926349.1">
    <property type="nucleotide sequence ID" value="NZ_JAMXQV010000036.1"/>
</dbReference>
<dbReference type="Pfam" id="PF03861">
    <property type="entry name" value="ANTAR"/>
    <property type="match status" value="1"/>
</dbReference>
<dbReference type="InterPro" id="IPR036388">
    <property type="entry name" value="WH-like_DNA-bd_sf"/>
</dbReference>